<dbReference type="Proteomes" id="UP000238034">
    <property type="component" value="Unassembled WGS sequence"/>
</dbReference>
<accession>A0A2T0TV94</accession>
<proteinExistence type="predicted"/>
<evidence type="ECO:0000313" key="1">
    <source>
        <dbReference type="EMBL" id="PRY49448.1"/>
    </source>
</evidence>
<reference evidence="1 2" key="1">
    <citation type="submission" date="2018-03" db="EMBL/GenBank/DDBJ databases">
        <title>Genomic Encyclopedia of Type Strains, Phase III (KMG-III): the genomes of soil and plant-associated and newly described type strains.</title>
        <authorList>
            <person name="Whitman W."/>
        </authorList>
    </citation>
    <scope>NUCLEOTIDE SEQUENCE [LARGE SCALE GENOMIC DNA]</scope>
    <source>
        <strain evidence="1 2">CGMCC 1.9313</strain>
    </source>
</reference>
<dbReference type="PROSITE" id="PS51257">
    <property type="entry name" value="PROKAR_LIPOPROTEIN"/>
    <property type="match status" value="1"/>
</dbReference>
<gene>
    <name evidence="1" type="ORF">B0I27_1114</name>
</gene>
<organism evidence="1 2">
    <name type="scientific">Arcticibacter pallidicorallinus</name>
    <dbReference type="NCBI Taxonomy" id="1259464"/>
    <lineage>
        <taxon>Bacteria</taxon>
        <taxon>Pseudomonadati</taxon>
        <taxon>Bacteroidota</taxon>
        <taxon>Sphingobacteriia</taxon>
        <taxon>Sphingobacteriales</taxon>
        <taxon>Sphingobacteriaceae</taxon>
        <taxon>Arcticibacter</taxon>
    </lineage>
</organism>
<evidence type="ECO:0008006" key="3">
    <source>
        <dbReference type="Google" id="ProtNLM"/>
    </source>
</evidence>
<dbReference type="AlphaFoldDB" id="A0A2T0TV94"/>
<keyword evidence="2" id="KW-1185">Reference proteome</keyword>
<sequence>MRTISLTLSILLLIGSGCKKDNSNAILAEAVIRDAGSPASDGCGWLIEIGDTTYSPAHLDENYQINNQEISIEYEPTGEKYGCGYPTLRYYDVIKIKRIKVK</sequence>
<dbReference type="OrthoDB" id="799328at2"/>
<dbReference type="EMBL" id="PVTH01000011">
    <property type="protein sequence ID" value="PRY49448.1"/>
    <property type="molecule type" value="Genomic_DNA"/>
</dbReference>
<name>A0A2T0TV94_9SPHI</name>
<comment type="caution">
    <text evidence="1">The sequence shown here is derived from an EMBL/GenBank/DDBJ whole genome shotgun (WGS) entry which is preliminary data.</text>
</comment>
<dbReference type="RefSeq" id="WP_106294784.1">
    <property type="nucleotide sequence ID" value="NZ_PVTH01000011.1"/>
</dbReference>
<evidence type="ECO:0000313" key="2">
    <source>
        <dbReference type="Proteomes" id="UP000238034"/>
    </source>
</evidence>
<protein>
    <recommendedName>
        <fullName evidence="3">Lipoprotein</fullName>
    </recommendedName>
</protein>